<dbReference type="PANTHER" id="PTHR43335:SF4">
    <property type="entry name" value="ABC TRANSPORTER, ATP-BINDING PROTEIN"/>
    <property type="match status" value="1"/>
</dbReference>
<keyword evidence="3" id="KW-0547">Nucleotide-binding</keyword>
<dbReference type="OrthoDB" id="9778870at2"/>
<evidence type="ECO:0000256" key="2">
    <source>
        <dbReference type="ARBA" id="ARBA00022448"/>
    </source>
</evidence>
<reference evidence="6 7" key="1">
    <citation type="submission" date="2016-10" db="EMBL/GenBank/DDBJ databases">
        <authorList>
            <person name="de Groot N.N."/>
        </authorList>
    </citation>
    <scope>NUCLEOTIDE SEQUENCE [LARGE SCALE GENOMIC DNA]</scope>
    <source>
        <strain evidence="6 7">DSM 14045</strain>
    </source>
</reference>
<dbReference type="PANTHER" id="PTHR43335">
    <property type="entry name" value="ABC TRANSPORTER, ATP-BINDING PROTEIN"/>
    <property type="match status" value="1"/>
</dbReference>
<evidence type="ECO:0000256" key="3">
    <source>
        <dbReference type="ARBA" id="ARBA00022741"/>
    </source>
</evidence>
<dbReference type="SUPFAM" id="SSF52540">
    <property type="entry name" value="P-loop containing nucleoside triphosphate hydrolases"/>
    <property type="match status" value="1"/>
</dbReference>
<dbReference type="SMART" id="SM00382">
    <property type="entry name" value="AAA"/>
    <property type="match status" value="1"/>
</dbReference>
<dbReference type="Gene3D" id="3.40.50.300">
    <property type="entry name" value="P-loop containing nucleotide triphosphate hydrolases"/>
    <property type="match status" value="1"/>
</dbReference>
<dbReference type="STRING" id="1122142.SAMN02910414_01706"/>
<dbReference type="PROSITE" id="PS50893">
    <property type="entry name" value="ABC_TRANSPORTER_2"/>
    <property type="match status" value="1"/>
</dbReference>
<evidence type="ECO:0000259" key="5">
    <source>
        <dbReference type="PROSITE" id="PS50893"/>
    </source>
</evidence>
<dbReference type="PROSITE" id="PS00211">
    <property type="entry name" value="ABC_TRANSPORTER_1"/>
    <property type="match status" value="1"/>
</dbReference>
<dbReference type="GO" id="GO:0005524">
    <property type="term" value="F:ATP binding"/>
    <property type="evidence" value="ECO:0007669"/>
    <property type="project" value="UniProtKB-KW"/>
</dbReference>
<dbReference type="InterPro" id="IPR003593">
    <property type="entry name" value="AAA+_ATPase"/>
</dbReference>
<evidence type="ECO:0000256" key="1">
    <source>
        <dbReference type="ARBA" id="ARBA00005417"/>
    </source>
</evidence>
<keyword evidence="2" id="KW-0813">Transport</keyword>
<dbReference type="InterPro" id="IPR017871">
    <property type="entry name" value="ABC_transporter-like_CS"/>
</dbReference>
<name>A0A1H3KF21_9FIRM</name>
<dbReference type="Pfam" id="PF00005">
    <property type="entry name" value="ABC_tran"/>
    <property type="match status" value="1"/>
</dbReference>
<dbReference type="InterPro" id="IPR003439">
    <property type="entry name" value="ABC_transporter-like_ATP-bd"/>
</dbReference>
<comment type="similarity">
    <text evidence="1">Belongs to the ABC transporter superfamily.</text>
</comment>
<feature type="domain" description="ABC transporter" evidence="5">
    <location>
        <begin position="4"/>
        <end position="224"/>
    </location>
</feature>
<accession>A0A1H3KF21</accession>
<dbReference type="eggNOG" id="COG1131">
    <property type="taxonomic scope" value="Bacteria"/>
</dbReference>
<evidence type="ECO:0000313" key="6">
    <source>
        <dbReference type="EMBL" id="SDY50747.1"/>
    </source>
</evidence>
<dbReference type="AlphaFoldDB" id="A0A1H3KF21"/>
<keyword evidence="4 6" id="KW-0067">ATP-binding</keyword>
<dbReference type="GO" id="GO:0016887">
    <property type="term" value="F:ATP hydrolysis activity"/>
    <property type="evidence" value="ECO:0007669"/>
    <property type="project" value="InterPro"/>
</dbReference>
<evidence type="ECO:0000313" key="7">
    <source>
        <dbReference type="Proteomes" id="UP000183918"/>
    </source>
</evidence>
<dbReference type="InterPro" id="IPR027417">
    <property type="entry name" value="P-loop_NTPase"/>
</dbReference>
<keyword evidence="7" id="KW-1185">Reference proteome</keyword>
<organism evidence="6 7">
    <name type="scientific">Lachnobacterium bovis DSM 14045</name>
    <dbReference type="NCBI Taxonomy" id="1122142"/>
    <lineage>
        <taxon>Bacteria</taxon>
        <taxon>Bacillati</taxon>
        <taxon>Bacillota</taxon>
        <taxon>Clostridia</taxon>
        <taxon>Lachnospirales</taxon>
        <taxon>Lachnospiraceae</taxon>
        <taxon>Lachnobacterium</taxon>
    </lineage>
</organism>
<gene>
    <name evidence="6" type="ORF">SAMN02910414_01706</name>
</gene>
<dbReference type="EMBL" id="FNPG01000020">
    <property type="protein sequence ID" value="SDY50747.1"/>
    <property type="molecule type" value="Genomic_DNA"/>
</dbReference>
<proteinExistence type="inferred from homology"/>
<dbReference type="RefSeq" id="WP_074718053.1">
    <property type="nucleotide sequence ID" value="NZ_FNPG01000020.1"/>
</dbReference>
<dbReference type="Proteomes" id="UP000183918">
    <property type="component" value="Unassembled WGS sequence"/>
</dbReference>
<protein>
    <submittedName>
        <fullName evidence="6">ABC-2 type transport system ATP-binding protein</fullName>
    </submittedName>
</protein>
<evidence type="ECO:0000256" key="4">
    <source>
        <dbReference type="ARBA" id="ARBA00022840"/>
    </source>
</evidence>
<sequence length="224" mass="25160">MEYIKLENLTKKIKGNIVLDKINIEFEKGKIYGIQGHNGCGKTMLLRAIAGLIVPTTGNVIIDGKIIHKDIDFPPKVGVLIENPMFWKNYTLKATLKTLASIKNEIGDKEIEDAIERVGLKGKEQTLIRKFSLGMRQRLGIAQAIMEKPDLLLLDEPTNALDTDGNQRLEQILKEEKSNGTTVIVVSHSLEWLKDLFDETITMENGKILKEQTKYTKKGDDLSA</sequence>